<organism evidence="1 2">
    <name type="scientific">Caldanaerovirga acetigignens</name>
    <dbReference type="NCBI Taxonomy" id="447595"/>
    <lineage>
        <taxon>Bacteria</taxon>
        <taxon>Bacillati</taxon>
        <taxon>Bacillota</taxon>
        <taxon>Clostridia</taxon>
        <taxon>Thermosediminibacterales</taxon>
        <taxon>Thermosediminibacteraceae</taxon>
        <taxon>Caldanaerovirga</taxon>
    </lineage>
</organism>
<dbReference type="OrthoDB" id="9810148at2"/>
<dbReference type="Gene3D" id="3.40.50.300">
    <property type="entry name" value="P-loop containing nucleotide triphosphate hydrolases"/>
    <property type="match status" value="1"/>
</dbReference>
<gene>
    <name evidence="1" type="ORF">SAMN05660826_00436</name>
</gene>
<dbReference type="InterPro" id="IPR050238">
    <property type="entry name" value="DNA_Rep/Repair_Clamp_Loader"/>
</dbReference>
<name>A0A1M7GSV7_9FIRM</name>
<dbReference type="STRING" id="447595.SAMN05660826_00436"/>
<dbReference type="PANTHER" id="PTHR11669">
    <property type="entry name" value="REPLICATION FACTOR C / DNA POLYMERASE III GAMMA-TAU SUBUNIT"/>
    <property type="match status" value="1"/>
</dbReference>
<keyword evidence="2" id="KW-1185">Reference proteome</keyword>
<dbReference type="AlphaFoldDB" id="A0A1M7GSV7"/>
<dbReference type="RefSeq" id="WP_073253972.1">
    <property type="nucleotide sequence ID" value="NZ_FRCR01000002.1"/>
</dbReference>
<dbReference type="PANTHER" id="PTHR11669:SF8">
    <property type="entry name" value="DNA POLYMERASE III SUBUNIT DELTA"/>
    <property type="match status" value="1"/>
</dbReference>
<dbReference type="Pfam" id="PF13177">
    <property type="entry name" value="DNA_pol3_delta2"/>
    <property type="match status" value="1"/>
</dbReference>
<sequence length="266" mass="30393">MRRIFHAYILLGPEKETIKKAKELAKTVNCKNALRYCDECNCCRRMEAGCHPDLFHVFPDGFSIKVEKIREVIMSSHQPPVEAKKKVYVFHEADKMTPEAQNALLKTLEDPPTPLIFLLLSQNLKALLPTVVSRCQILDYSRMNEGKTIPEDVKEIALEVIIRGIDFSKINLYVQKLTDAEAEADEIMEFIASVYRDILAIKTKSRASLKNRDLLDELKEKAKLSSQALVKAIEIVYSQIEAVKTKGNETLAWYNLFMGLKEQEVM</sequence>
<dbReference type="GO" id="GO:0006261">
    <property type="term" value="P:DNA-templated DNA replication"/>
    <property type="evidence" value="ECO:0007669"/>
    <property type="project" value="TreeGrafter"/>
</dbReference>
<dbReference type="InterPro" id="IPR027417">
    <property type="entry name" value="P-loop_NTPase"/>
</dbReference>
<reference evidence="2" key="1">
    <citation type="submission" date="2016-11" db="EMBL/GenBank/DDBJ databases">
        <authorList>
            <person name="Varghese N."/>
            <person name="Submissions S."/>
        </authorList>
    </citation>
    <scope>NUCLEOTIDE SEQUENCE [LARGE SCALE GENOMIC DNA]</scope>
    <source>
        <strain evidence="2">DSM 18802</strain>
    </source>
</reference>
<accession>A0A1M7GSV7</accession>
<evidence type="ECO:0000313" key="2">
    <source>
        <dbReference type="Proteomes" id="UP000184375"/>
    </source>
</evidence>
<dbReference type="SUPFAM" id="SSF52540">
    <property type="entry name" value="P-loop containing nucleoside triphosphate hydrolases"/>
    <property type="match status" value="1"/>
</dbReference>
<protein>
    <submittedName>
        <fullName evidence="1">DNA polymerase-3 subunit delta</fullName>
    </submittedName>
</protein>
<dbReference type="EMBL" id="FRCR01000002">
    <property type="protein sequence ID" value="SHM18919.1"/>
    <property type="molecule type" value="Genomic_DNA"/>
</dbReference>
<dbReference type="Proteomes" id="UP000184375">
    <property type="component" value="Unassembled WGS sequence"/>
</dbReference>
<evidence type="ECO:0000313" key="1">
    <source>
        <dbReference type="EMBL" id="SHM18919.1"/>
    </source>
</evidence>
<proteinExistence type="predicted"/>